<proteinExistence type="predicted"/>
<organism evidence="1 2">
    <name type="scientific">Brassica carinata</name>
    <name type="common">Ethiopian mustard</name>
    <name type="synonym">Abyssinian cabbage</name>
    <dbReference type="NCBI Taxonomy" id="52824"/>
    <lineage>
        <taxon>Eukaryota</taxon>
        <taxon>Viridiplantae</taxon>
        <taxon>Streptophyta</taxon>
        <taxon>Embryophyta</taxon>
        <taxon>Tracheophyta</taxon>
        <taxon>Spermatophyta</taxon>
        <taxon>Magnoliopsida</taxon>
        <taxon>eudicotyledons</taxon>
        <taxon>Gunneridae</taxon>
        <taxon>Pentapetalae</taxon>
        <taxon>rosids</taxon>
        <taxon>malvids</taxon>
        <taxon>Brassicales</taxon>
        <taxon>Brassicaceae</taxon>
        <taxon>Brassiceae</taxon>
        <taxon>Brassica</taxon>
    </lineage>
</organism>
<sequence>MYLRIEKKEERCRHGGANQIFLGGAQRSFKYSRRGRVERKREREALERESERSHLISSLLRQRDTGANKKWHGGRLGGVMVVAVMGIMDVMERSTIYVASSIPVKLATLTNMRYKI</sequence>
<name>A0A8X7V7W2_BRACI</name>
<evidence type="ECO:0000313" key="1">
    <source>
        <dbReference type="EMBL" id="KAG2306660.1"/>
    </source>
</evidence>
<comment type="caution">
    <text evidence="1">The sequence shown here is derived from an EMBL/GenBank/DDBJ whole genome shotgun (WGS) entry which is preliminary data.</text>
</comment>
<keyword evidence="2" id="KW-1185">Reference proteome</keyword>
<reference evidence="1 2" key="1">
    <citation type="submission" date="2020-02" db="EMBL/GenBank/DDBJ databases">
        <authorList>
            <person name="Ma Q."/>
            <person name="Huang Y."/>
            <person name="Song X."/>
            <person name="Pei D."/>
        </authorList>
    </citation>
    <scope>NUCLEOTIDE SEQUENCE [LARGE SCALE GENOMIC DNA]</scope>
    <source>
        <strain evidence="1">Sxm20200214</strain>
        <tissue evidence="1">Leaf</tissue>
    </source>
</reference>
<evidence type="ECO:0000313" key="2">
    <source>
        <dbReference type="Proteomes" id="UP000886595"/>
    </source>
</evidence>
<accession>A0A8X7V7W2</accession>
<dbReference type="EMBL" id="JAAMPC010000006">
    <property type="protein sequence ID" value="KAG2306660.1"/>
    <property type="molecule type" value="Genomic_DNA"/>
</dbReference>
<dbReference type="OrthoDB" id="10571933at2759"/>
<protein>
    <submittedName>
        <fullName evidence="1">Uncharacterized protein</fullName>
    </submittedName>
</protein>
<dbReference type="AlphaFoldDB" id="A0A8X7V7W2"/>
<dbReference type="Proteomes" id="UP000886595">
    <property type="component" value="Unassembled WGS sequence"/>
</dbReference>
<gene>
    <name evidence="1" type="ORF">Bca52824_026408</name>
</gene>